<comment type="caution">
    <text evidence="1">The sequence shown here is derived from an EMBL/GenBank/DDBJ whole genome shotgun (WGS) entry which is preliminary data.</text>
</comment>
<dbReference type="AlphaFoldDB" id="A0A0R1KW21"/>
<sequence>MVNDYCKLEDLKVAVFQFAGIASSSIDAVETAESHDYSILVFRDYRLEIQATTAGGDGKLKNGDSQNPTMYIYINESKYFCMNKRVNKFHFIG</sequence>
<protein>
    <submittedName>
        <fullName evidence="1">Uncharacterized protein</fullName>
    </submittedName>
</protein>
<proteinExistence type="predicted"/>
<gene>
    <name evidence="1" type="ORF">FD17_GL000780</name>
</gene>
<organism evidence="1 2">
    <name type="scientific">Lentilactobacillus sunkii DSM 19904</name>
    <dbReference type="NCBI Taxonomy" id="1423808"/>
    <lineage>
        <taxon>Bacteria</taxon>
        <taxon>Bacillati</taxon>
        <taxon>Bacillota</taxon>
        <taxon>Bacilli</taxon>
        <taxon>Lactobacillales</taxon>
        <taxon>Lactobacillaceae</taxon>
        <taxon>Lentilactobacillus</taxon>
    </lineage>
</organism>
<dbReference type="Proteomes" id="UP000051581">
    <property type="component" value="Unassembled WGS sequence"/>
</dbReference>
<reference evidence="1 2" key="1">
    <citation type="journal article" date="2015" name="Genome Announc.">
        <title>Expanding the biotechnology potential of lactobacilli through comparative genomics of 213 strains and associated genera.</title>
        <authorList>
            <person name="Sun Z."/>
            <person name="Harris H.M."/>
            <person name="McCann A."/>
            <person name="Guo C."/>
            <person name="Argimon S."/>
            <person name="Zhang W."/>
            <person name="Yang X."/>
            <person name="Jeffery I.B."/>
            <person name="Cooney J.C."/>
            <person name="Kagawa T.F."/>
            <person name="Liu W."/>
            <person name="Song Y."/>
            <person name="Salvetti E."/>
            <person name="Wrobel A."/>
            <person name="Rasinkangas P."/>
            <person name="Parkhill J."/>
            <person name="Rea M.C."/>
            <person name="O'Sullivan O."/>
            <person name="Ritari J."/>
            <person name="Douillard F.P."/>
            <person name="Paul Ross R."/>
            <person name="Yang R."/>
            <person name="Briner A.E."/>
            <person name="Felis G.E."/>
            <person name="de Vos W.M."/>
            <person name="Barrangou R."/>
            <person name="Klaenhammer T.R."/>
            <person name="Caufield P.W."/>
            <person name="Cui Y."/>
            <person name="Zhang H."/>
            <person name="O'Toole P.W."/>
        </authorList>
    </citation>
    <scope>NUCLEOTIDE SEQUENCE [LARGE SCALE GENOMIC DNA]</scope>
    <source>
        <strain evidence="1 2">DSM 19904</strain>
    </source>
</reference>
<evidence type="ECO:0000313" key="2">
    <source>
        <dbReference type="Proteomes" id="UP000051581"/>
    </source>
</evidence>
<keyword evidence="2" id="KW-1185">Reference proteome</keyword>
<dbReference type="EMBL" id="AZEA01000015">
    <property type="protein sequence ID" value="KRK87839.1"/>
    <property type="molecule type" value="Genomic_DNA"/>
</dbReference>
<evidence type="ECO:0000313" key="1">
    <source>
        <dbReference type="EMBL" id="KRK87839.1"/>
    </source>
</evidence>
<dbReference type="PATRIC" id="fig|1423808.3.peg.783"/>
<name>A0A0R1KW21_9LACO</name>
<accession>A0A0R1KW21</accession>